<accession>A0A5B6USL6</accession>
<dbReference type="AlphaFoldDB" id="A0A5B6USL6"/>
<dbReference type="OrthoDB" id="10435974at2759"/>
<dbReference type="Proteomes" id="UP000325315">
    <property type="component" value="Unassembled WGS sequence"/>
</dbReference>
<evidence type="ECO:0000313" key="1">
    <source>
        <dbReference type="EMBL" id="KAA3461081.1"/>
    </source>
</evidence>
<sequence>MKILCWNVRGLGNPRVTRRLQHTLKLYKPQLAFLIETKLDHIRMEQVRKRCGFQNGMDIATSGTRGGLCLGWNETNNLQAGRTRFKFESWWLLQPTCADVIKKLWDEKSDDALDKLESLRVGLKASQRHRMNKIRGLEDRNGVLKVEGVDMEIIIKDYFMGIFKSKGVGNTDHLLIGVKRCFDEDMNQLLVAKYKDKDIVEALNSIGLTKASGPDGFPAIFF</sequence>
<organism evidence="1 2">
    <name type="scientific">Gossypium australe</name>
    <dbReference type="NCBI Taxonomy" id="47621"/>
    <lineage>
        <taxon>Eukaryota</taxon>
        <taxon>Viridiplantae</taxon>
        <taxon>Streptophyta</taxon>
        <taxon>Embryophyta</taxon>
        <taxon>Tracheophyta</taxon>
        <taxon>Spermatophyta</taxon>
        <taxon>Magnoliopsida</taxon>
        <taxon>eudicotyledons</taxon>
        <taxon>Gunneridae</taxon>
        <taxon>Pentapetalae</taxon>
        <taxon>rosids</taxon>
        <taxon>malvids</taxon>
        <taxon>Malvales</taxon>
        <taxon>Malvaceae</taxon>
        <taxon>Malvoideae</taxon>
        <taxon>Gossypium</taxon>
    </lineage>
</organism>
<dbReference type="EMBL" id="SMMG02000009">
    <property type="protein sequence ID" value="KAA3461081.1"/>
    <property type="molecule type" value="Genomic_DNA"/>
</dbReference>
<keyword evidence="2" id="KW-1185">Reference proteome</keyword>
<evidence type="ECO:0000313" key="2">
    <source>
        <dbReference type="Proteomes" id="UP000325315"/>
    </source>
</evidence>
<protein>
    <submittedName>
        <fullName evidence="1">BEACH domain-containing lvsC</fullName>
    </submittedName>
</protein>
<dbReference type="InterPro" id="IPR036691">
    <property type="entry name" value="Endo/exonu/phosph_ase_sf"/>
</dbReference>
<reference evidence="2" key="1">
    <citation type="journal article" date="2019" name="Plant Biotechnol. J.">
        <title>Genome sequencing of the Australian wild diploid species Gossypium australe highlights disease resistance and delayed gland morphogenesis.</title>
        <authorList>
            <person name="Cai Y."/>
            <person name="Cai X."/>
            <person name="Wang Q."/>
            <person name="Wang P."/>
            <person name="Zhang Y."/>
            <person name="Cai C."/>
            <person name="Xu Y."/>
            <person name="Wang K."/>
            <person name="Zhou Z."/>
            <person name="Wang C."/>
            <person name="Geng S."/>
            <person name="Li B."/>
            <person name="Dong Q."/>
            <person name="Hou Y."/>
            <person name="Wang H."/>
            <person name="Ai P."/>
            <person name="Liu Z."/>
            <person name="Yi F."/>
            <person name="Sun M."/>
            <person name="An G."/>
            <person name="Cheng J."/>
            <person name="Zhang Y."/>
            <person name="Shi Q."/>
            <person name="Xie Y."/>
            <person name="Shi X."/>
            <person name="Chang Y."/>
            <person name="Huang F."/>
            <person name="Chen Y."/>
            <person name="Hong S."/>
            <person name="Mi L."/>
            <person name="Sun Q."/>
            <person name="Zhang L."/>
            <person name="Zhou B."/>
            <person name="Peng R."/>
            <person name="Zhang X."/>
            <person name="Liu F."/>
        </authorList>
    </citation>
    <scope>NUCLEOTIDE SEQUENCE [LARGE SCALE GENOMIC DNA]</scope>
    <source>
        <strain evidence="2">cv. PA1801</strain>
    </source>
</reference>
<dbReference type="PANTHER" id="PTHR35218:SF9">
    <property type="entry name" value="ENDONUCLEASE_EXONUCLEASE_PHOSPHATASE DOMAIN-CONTAINING PROTEIN"/>
    <property type="match status" value="1"/>
</dbReference>
<name>A0A5B6USL6_9ROSI</name>
<proteinExistence type="predicted"/>
<gene>
    <name evidence="1" type="ORF">EPI10_027684</name>
</gene>
<dbReference type="PANTHER" id="PTHR35218">
    <property type="entry name" value="RNASE H DOMAIN-CONTAINING PROTEIN"/>
    <property type="match status" value="1"/>
</dbReference>
<dbReference type="SUPFAM" id="SSF56219">
    <property type="entry name" value="DNase I-like"/>
    <property type="match status" value="1"/>
</dbReference>
<dbReference type="Gene3D" id="3.60.10.10">
    <property type="entry name" value="Endonuclease/exonuclease/phosphatase"/>
    <property type="match status" value="1"/>
</dbReference>
<comment type="caution">
    <text evidence="1">The sequence shown here is derived from an EMBL/GenBank/DDBJ whole genome shotgun (WGS) entry which is preliminary data.</text>
</comment>